<dbReference type="PANTHER" id="PTHR46851">
    <property type="entry name" value="OS01G0884500 PROTEIN"/>
    <property type="match status" value="1"/>
</dbReference>
<feature type="compositionally biased region" description="Basic and acidic residues" evidence="4">
    <location>
        <begin position="662"/>
        <end position="671"/>
    </location>
</feature>
<dbReference type="EMBL" id="MJEQ01037183">
    <property type="protein sequence ID" value="OIT07649.1"/>
    <property type="molecule type" value="Genomic_DNA"/>
</dbReference>
<dbReference type="Pfam" id="PF03126">
    <property type="entry name" value="Plus-3"/>
    <property type="match status" value="1"/>
</dbReference>
<sequence>MTKKRGRPRKLKKEEIAEDWCFECKDGGELMICDYGQCLKAYHPACVGIADSFLTSDKRWICGWHKCLVCLRSPNYHCYCCDRAVCSRCIGRVEFVLLKGKYGFCNNCLKLALLVEEDVNVDSDGERVDLRDRETYEGLFREYYEIVKEKEGFDKNSVLAAKAQLDKENSGRINSDSDVQLASDEEDEFSEEDEQLASDDGDLNDGEPFKKGLKKKRCTQQKTKMQRRVKSKKNEFVGWGSKALIDFLQFVGQDTREKLTQYDVTSIISKYVKEHNLIHPVKKKRIVCDVWLQAVFGKKEVNRHRIYSLLDSHFVENEERSKKDELEYDLEDNDTEKLVAEKKAEQNKMSSVKYSTAAQSPAEQNKMLSVKYSTAAKSPFAALIPENIKLVYLRRSLVLEIIKQPQPIETKIIGSFVRIKLDPRDYRRSNSHQLVQIAGIKRGSSDECNSEISLQVSNMSTDVCLTMLSDDEFSKEECDDLREKVKKGLLKKPTIVELEQKAKILHEDITKHRIARELDLLKKLIDRANEKGWRNEYPFSFLFCVSLTPLVFTLFRYFERKKLLQQPSYLPFVLQNIPGVIPEELEVEALSKDESDGNQMKQCSDKTTPPKQNIPGVIPEEVELEALAKDESDGNQMQQCSDKTTPPKQNIPGVIPEEVELEAPHKDEKDGSQMQQCSDETTKVVICKEEDGAARQPSPSKLQ</sequence>
<dbReference type="InterPro" id="IPR013083">
    <property type="entry name" value="Znf_RING/FYVE/PHD"/>
</dbReference>
<dbReference type="PROSITE" id="PS51360">
    <property type="entry name" value="PLUS3"/>
    <property type="match status" value="1"/>
</dbReference>
<keyword evidence="3" id="KW-0862">Zinc</keyword>
<dbReference type="InterPro" id="IPR011011">
    <property type="entry name" value="Znf_FYVE_PHD"/>
</dbReference>
<feature type="compositionally biased region" description="Polar residues" evidence="4">
    <location>
        <begin position="634"/>
        <end position="648"/>
    </location>
</feature>
<protein>
    <submittedName>
        <fullName evidence="7">Uncharacterized protein</fullName>
    </submittedName>
</protein>
<keyword evidence="1" id="KW-0479">Metal-binding</keyword>
<evidence type="ECO:0000256" key="3">
    <source>
        <dbReference type="ARBA" id="ARBA00022833"/>
    </source>
</evidence>
<feature type="compositionally biased region" description="Acidic residues" evidence="4">
    <location>
        <begin position="183"/>
        <end position="205"/>
    </location>
</feature>
<name>A0A1J6JL65_NICAT</name>
<dbReference type="InterPro" id="IPR058668">
    <property type="entry name" value="NERD_dom"/>
</dbReference>
<dbReference type="SUPFAM" id="SSF57903">
    <property type="entry name" value="FYVE/PHD zinc finger"/>
    <property type="match status" value="1"/>
</dbReference>
<dbReference type="GO" id="GO:0003677">
    <property type="term" value="F:DNA binding"/>
    <property type="evidence" value="ECO:0007669"/>
    <property type="project" value="InterPro"/>
</dbReference>
<feature type="compositionally biased region" description="Basic residues" evidence="4">
    <location>
        <begin position="211"/>
        <end position="224"/>
    </location>
</feature>
<dbReference type="PROSITE" id="PS51925">
    <property type="entry name" value="SWIB_MDM2"/>
    <property type="match status" value="1"/>
</dbReference>
<evidence type="ECO:0000259" key="5">
    <source>
        <dbReference type="PROSITE" id="PS51360"/>
    </source>
</evidence>
<dbReference type="InterPro" id="IPR001965">
    <property type="entry name" value="Znf_PHD"/>
</dbReference>
<dbReference type="STRING" id="49451.A0A1J6JL65"/>
<dbReference type="CDD" id="cd10567">
    <property type="entry name" value="SWIB-MDM2_like"/>
    <property type="match status" value="1"/>
</dbReference>
<dbReference type="Gene3D" id="1.10.245.10">
    <property type="entry name" value="SWIB/MDM2 domain"/>
    <property type="match status" value="1"/>
</dbReference>
<dbReference type="SMART" id="SM00719">
    <property type="entry name" value="Plus3"/>
    <property type="match status" value="1"/>
</dbReference>
<dbReference type="SUPFAM" id="SSF47592">
    <property type="entry name" value="SWIB/MDM2 domain"/>
    <property type="match status" value="1"/>
</dbReference>
<evidence type="ECO:0000259" key="6">
    <source>
        <dbReference type="PROSITE" id="PS51925"/>
    </source>
</evidence>
<dbReference type="SUPFAM" id="SSF159042">
    <property type="entry name" value="Plus3-like"/>
    <property type="match status" value="1"/>
</dbReference>
<dbReference type="CDD" id="cd15568">
    <property type="entry name" value="PHD5_NSD"/>
    <property type="match status" value="1"/>
</dbReference>
<feature type="domain" description="DM2" evidence="6">
    <location>
        <begin position="236"/>
        <end position="316"/>
    </location>
</feature>
<feature type="region of interest" description="Disordered" evidence="4">
    <location>
        <begin position="630"/>
        <end position="683"/>
    </location>
</feature>
<dbReference type="PANTHER" id="PTHR46851:SF15">
    <property type="entry name" value="ZINC FINGER CCCH DOMAIN-CONTAINING PROTEIN 19-LIKE ISOFORM X1"/>
    <property type="match status" value="1"/>
</dbReference>
<evidence type="ECO:0000313" key="8">
    <source>
        <dbReference type="Proteomes" id="UP000187609"/>
    </source>
</evidence>
<proteinExistence type="predicted"/>
<dbReference type="InterPro" id="IPR036885">
    <property type="entry name" value="SWIB_MDM2_dom_sf"/>
</dbReference>
<feature type="domain" description="Plus3" evidence="5">
    <location>
        <begin position="382"/>
        <end position="510"/>
    </location>
</feature>
<dbReference type="InterPro" id="IPR003121">
    <property type="entry name" value="SWIB_MDM2_domain"/>
</dbReference>
<dbReference type="InterPro" id="IPR036128">
    <property type="entry name" value="Plus3-like_sf"/>
</dbReference>
<dbReference type="SMR" id="A0A1J6JL65"/>
<keyword evidence="2" id="KW-0863">Zinc-finger</keyword>
<reference evidence="7" key="1">
    <citation type="submission" date="2016-11" db="EMBL/GenBank/DDBJ databases">
        <title>The genome of Nicotiana attenuata.</title>
        <authorList>
            <person name="Xu S."/>
            <person name="Brockmoeller T."/>
            <person name="Gaquerel E."/>
            <person name="Navarro A."/>
            <person name="Kuhl H."/>
            <person name="Gase K."/>
            <person name="Ling Z."/>
            <person name="Zhou W."/>
            <person name="Kreitzer C."/>
            <person name="Stanke M."/>
            <person name="Tang H."/>
            <person name="Lyons E."/>
            <person name="Pandey P."/>
            <person name="Pandey S.P."/>
            <person name="Timmermann B."/>
            <person name="Baldwin I.T."/>
        </authorList>
    </citation>
    <scope>NUCLEOTIDE SEQUENCE [LARGE SCALE GENOMIC DNA]</scope>
    <source>
        <strain evidence="7">UT</strain>
    </source>
</reference>
<dbReference type="OMA" id="MGFCNNC"/>
<evidence type="ECO:0000256" key="1">
    <source>
        <dbReference type="ARBA" id="ARBA00022723"/>
    </source>
</evidence>
<evidence type="ECO:0000256" key="4">
    <source>
        <dbReference type="SAM" id="MobiDB-lite"/>
    </source>
</evidence>
<keyword evidence="8" id="KW-1185">Reference proteome</keyword>
<dbReference type="Gene3D" id="3.30.40.10">
    <property type="entry name" value="Zinc/RING finger domain, C3HC4 (zinc finger)"/>
    <property type="match status" value="1"/>
</dbReference>
<dbReference type="InterPro" id="IPR004343">
    <property type="entry name" value="Plus-3_dom"/>
</dbReference>
<dbReference type="Pfam" id="PF25980">
    <property type="entry name" value="NERD_plant"/>
    <property type="match status" value="1"/>
</dbReference>
<dbReference type="GO" id="GO:0008270">
    <property type="term" value="F:zinc ion binding"/>
    <property type="evidence" value="ECO:0007669"/>
    <property type="project" value="UniProtKB-KW"/>
</dbReference>
<accession>A0A1J6JL65</accession>
<comment type="caution">
    <text evidence="7">The sequence shown here is derived from an EMBL/GenBank/DDBJ whole genome shotgun (WGS) entry which is preliminary data.</text>
</comment>
<dbReference type="AlphaFoldDB" id="A0A1J6JL65"/>
<dbReference type="Pfam" id="PF02201">
    <property type="entry name" value="SWIB"/>
    <property type="match status" value="1"/>
</dbReference>
<feature type="region of interest" description="Disordered" evidence="4">
    <location>
        <begin position="169"/>
        <end position="224"/>
    </location>
</feature>
<evidence type="ECO:0000256" key="2">
    <source>
        <dbReference type="ARBA" id="ARBA00022771"/>
    </source>
</evidence>
<dbReference type="SMART" id="SM00249">
    <property type="entry name" value="PHD"/>
    <property type="match status" value="1"/>
</dbReference>
<gene>
    <name evidence="7" type="ORF">A4A49_06876</name>
</gene>
<feature type="compositionally biased region" description="Polar residues" evidence="4">
    <location>
        <begin position="171"/>
        <end position="180"/>
    </location>
</feature>
<dbReference type="Proteomes" id="UP000187609">
    <property type="component" value="Unassembled WGS sequence"/>
</dbReference>
<feature type="compositionally biased region" description="Polar residues" evidence="4">
    <location>
        <begin position="597"/>
        <end position="611"/>
    </location>
</feature>
<evidence type="ECO:0000313" key="7">
    <source>
        <dbReference type="EMBL" id="OIT07649.1"/>
    </source>
</evidence>
<feature type="region of interest" description="Disordered" evidence="4">
    <location>
        <begin position="592"/>
        <end position="615"/>
    </location>
</feature>
<dbReference type="Gramene" id="OIT07649">
    <property type="protein sequence ID" value="OIT07649"/>
    <property type="gene ID" value="A4A49_06876"/>
</dbReference>
<dbReference type="Gene3D" id="3.90.70.200">
    <property type="entry name" value="Plus-3 domain"/>
    <property type="match status" value="1"/>
</dbReference>
<dbReference type="InterPro" id="IPR045894">
    <property type="entry name" value="At5g08430-like"/>
</dbReference>
<organism evidence="7 8">
    <name type="scientific">Nicotiana attenuata</name>
    <name type="common">Coyote tobacco</name>
    <dbReference type="NCBI Taxonomy" id="49451"/>
    <lineage>
        <taxon>Eukaryota</taxon>
        <taxon>Viridiplantae</taxon>
        <taxon>Streptophyta</taxon>
        <taxon>Embryophyta</taxon>
        <taxon>Tracheophyta</taxon>
        <taxon>Spermatophyta</taxon>
        <taxon>Magnoliopsida</taxon>
        <taxon>eudicotyledons</taxon>
        <taxon>Gunneridae</taxon>
        <taxon>Pentapetalae</taxon>
        <taxon>asterids</taxon>
        <taxon>lamiids</taxon>
        <taxon>Solanales</taxon>
        <taxon>Solanaceae</taxon>
        <taxon>Nicotianoideae</taxon>
        <taxon>Nicotianeae</taxon>
        <taxon>Nicotiana</taxon>
    </lineage>
</organism>